<keyword evidence="2" id="KW-0472">Membrane</keyword>
<proteinExistence type="predicted"/>
<dbReference type="Proteomes" id="UP000799424">
    <property type="component" value="Unassembled WGS sequence"/>
</dbReference>
<dbReference type="EMBL" id="MU006238">
    <property type="protein sequence ID" value="KAF2821046.1"/>
    <property type="molecule type" value="Genomic_DNA"/>
</dbReference>
<protein>
    <submittedName>
        <fullName evidence="3">Uncharacterized protein</fullName>
    </submittedName>
</protein>
<evidence type="ECO:0000256" key="2">
    <source>
        <dbReference type="SAM" id="Phobius"/>
    </source>
</evidence>
<accession>A0A6A6ZJ81</accession>
<reference evidence="3" key="1">
    <citation type="journal article" date="2020" name="Stud. Mycol.">
        <title>101 Dothideomycetes genomes: a test case for predicting lifestyles and emergence of pathogens.</title>
        <authorList>
            <person name="Haridas S."/>
            <person name="Albert R."/>
            <person name="Binder M."/>
            <person name="Bloem J."/>
            <person name="Labutti K."/>
            <person name="Salamov A."/>
            <person name="Andreopoulos B."/>
            <person name="Baker S."/>
            <person name="Barry K."/>
            <person name="Bills G."/>
            <person name="Bluhm B."/>
            <person name="Cannon C."/>
            <person name="Castanera R."/>
            <person name="Culley D."/>
            <person name="Daum C."/>
            <person name="Ezra D."/>
            <person name="Gonzalez J."/>
            <person name="Henrissat B."/>
            <person name="Kuo A."/>
            <person name="Liang C."/>
            <person name="Lipzen A."/>
            <person name="Lutzoni F."/>
            <person name="Magnuson J."/>
            <person name="Mondo S."/>
            <person name="Nolan M."/>
            <person name="Ohm R."/>
            <person name="Pangilinan J."/>
            <person name="Park H.-J."/>
            <person name="Ramirez L."/>
            <person name="Alfaro M."/>
            <person name="Sun H."/>
            <person name="Tritt A."/>
            <person name="Yoshinaga Y."/>
            <person name="Zwiers L.-H."/>
            <person name="Turgeon B."/>
            <person name="Goodwin S."/>
            <person name="Spatafora J."/>
            <person name="Crous P."/>
            <person name="Grigoriev I."/>
        </authorList>
    </citation>
    <scope>NUCLEOTIDE SEQUENCE</scope>
    <source>
        <strain evidence="3">CBS 113818</strain>
    </source>
</reference>
<keyword evidence="2" id="KW-0812">Transmembrane</keyword>
<name>A0A6A6ZJ81_9PLEO</name>
<feature type="transmembrane region" description="Helical" evidence="2">
    <location>
        <begin position="12"/>
        <end position="30"/>
    </location>
</feature>
<feature type="region of interest" description="Disordered" evidence="1">
    <location>
        <begin position="89"/>
        <end position="120"/>
    </location>
</feature>
<organism evidence="3 4">
    <name type="scientific">Ophiobolus disseminans</name>
    <dbReference type="NCBI Taxonomy" id="1469910"/>
    <lineage>
        <taxon>Eukaryota</taxon>
        <taxon>Fungi</taxon>
        <taxon>Dikarya</taxon>
        <taxon>Ascomycota</taxon>
        <taxon>Pezizomycotina</taxon>
        <taxon>Dothideomycetes</taxon>
        <taxon>Pleosporomycetidae</taxon>
        <taxon>Pleosporales</taxon>
        <taxon>Pleosporineae</taxon>
        <taxon>Phaeosphaeriaceae</taxon>
        <taxon>Ophiobolus</taxon>
    </lineage>
</organism>
<dbReference type="OrthoDB" id="3768874at2759"/>
<sequence length="171" mass="19322">MPSHETKSTIAFVTVGVVIVLVITAIAILYTRRRAKNLLPVTEMENPETTFVQRHINGIRAWTKPANMHTDRLGQPVKVDPRHRSLGLAQPATSHQPTRPTHDNFSMFPGPQKTKHQEEHDRAVGQASAVSSTWPYQPTERPKGAAYWARVGREMAANRTWRDKVRDKLGM</sequence>
<dbReference type="AlphaFoldDB" id="A0A6A6ZJ81"/>
<keyword evidence="2" id="KW-1133">Transmembrane helix</keyword>
<keyword evidence="4" id="KW-1185">Reference proteome</keyword>
<evidence type="ECO:0000313" key="3">
    <source>
        <dbReference type="EMBL" id="KAF2821046.1"/>
    </source>
</evidence>
<gene>
    <name evidence="3" type="ORF">CC86DRAFT_373946</name>
</gene>
<evidence type="ECO:0000313" key="4">
    <source>
        <dbReference type="Proteomes" id="UP000799424"/>
    </source>
</evidence>
<evidence type="ECO:0000256" key="1">
    <source>
        <dbReference type="SAM" id="MobiDB-lite"/>
    </source>
</evidence>